<dbReference type="Proteomes" id="UP000220968">
    <property type="component" value="Segment"/>
</dbReference>
<dbReference type="EMBL" id="KX349241">
    <property type="protein sequence ID" value="AOO00761.1"/>
    <property type="molecule type" value="Genomic_DNA"/>
</dbReference>
<dbReference type="EMBL" id="KX349230">
    <property type="protein sequence ID" value="AON98405.1"/>
    <property type="molecule type" value="Genomic_DNA"/>
</dbReference>
<dbReference type="EMBL" id="KX349246">
    <property type="protein sequence ID" value="AOO01831.1"/>
    <property type="molecule type" value="Genomic_DNA"/>
</dbReference>
<sequence length="496" mass="50840">MARQGLLGQAKPAAATNTVLYSAPVDSSASLVLTAASDGGADTYDVAVKEFDQKLTLDAANYLLHQGDVVTGYRFNLASNIPSTAAISPGATLTSGDSEKTAVFESYYIEPFTEVDVKAINIRAVTLNSATGTFVVGETVSKGSAPDTTTALVYAVEEGSGSTTIHIGPSTLNGSGTEFTDSDAITGGTSGATAAVSAGGVGTAQEEFVLSNDGLTFNMYLGVEFTVFDDRAYRFDVSDASMSGRDFSLSTTVNGEWGPDNTAGTADDGAELTTGKTSSGTPGSGGAYVQYDFSAATLTGNLYYYDGGTGTASNANYGGSDRYLTTSTDYSYTGVYVYDVDGTWVNATDSFEANGNSYTVQTQTSEAYGYVRSISGATLEVIKGKNSADFTTSSVFQDAPKDPNASRSAVGVNAVVTATDAIDADMYLRKDNAISDDSSEEVKSLVIGPGQRLLVESTTGNVAFNVVGFEDASSAFTVRTYSSAGGAGGSGSGGGS</sequence>
<name>A0A1D7RVZ6_9CAUD</name>
<dbReference type="Proteomes" id="UP000220280">
    <property type="component" value="Segment"/>
</dbReference>
<dbReference type="Proteomes" id="UP000229411">
    <property type="component" value="Segment"/>
</dbReference>
<evidence type="ECO:0000313" key="3">
    <source>
        <dbReference type="EMBL" id="AOO00761.1"/>
    </source>
</evidence>
<evidence type="ECO:0000313" key="2">
    <source>
        <dbReference type="EMBL" id="AON98405.1"/>
    </source>
</evidence>
<dbReference type="EMBL" id="KX349249">
    <property type="protein sequence ID" value="AOO02472.1"/>
    <property type="molecule type" value="Genomic_DNA"/>
</dbReference>
<evidence type="ECO:0000313" key="4">
    <source>
        <dbReference type="EMBL" id="AOO01831.1"/>
    </source>
</evidence>
<dbReference type="Proteomes" id="UP000220587">
    <property type="component" value="Segment"/>
</dbReference>
<protein>
    <submittedName>
        <fullName evidence="7">Structural protein</fullName>
    </submittedName>
</protein>
<organism evidence="7 9">
    <name type="scientific">Synechococcus phage S-RIM2</name>
    <dbReference type="NCBI Taxonomy" id="687800"/>
    <lineage>
        <taxon>Viruses</taxon>
        <taxon>Duplodnaviria</taxon>
        <taxon>Heunggongvirae</taxon>
        <taxon>Uroviricota</taxon>
        <taxon>Caudoviricetes</taxon>
        <taxon>Pantevenvirales</taxon>
        <taxon>Kyanoviridae</taxon>
        <taxon>Nerrivikvirus</taxon>
        <taxon>Nerrivikvirus srim2</taxon>
    </lineage>
</organism>
<dbReference type="EMBL" id="KX349263">
    <property type="protein sequence ID" value="AOO05467.1"/>
    <property type="molecule type" value="Genomic_DNA"/>
</dbReference>
<feature type="region of interest" description="Disordered" evidence="1">
    <location>
        <begin position="251"/>
        <end position="282"/>
    </location>
</feature>
<accession>A0A1D7RVZ6</accession>
<evidence type="ECO:0000313" key="5">
    <source>
        <dbReference type="EMBL" id="AOO02472.1"/>
    </source>
</evidence>
<proteinExistence type="predicted"/>
<evidence type="ECO:0000313" key="9">
    <source>
        <dbReference type="Proteomes" id="UP000220301"/>
    </source>
</evidence>
<gene>
    <name evidence="2" type="ORF">LIS021013_035</name>
    <name evidence="3" type="ORF">Np041112_034</name>
    <name evidence="4" type="ORF">Np150709_034</name>
    <name evidence="5" type="ORF">Np200912_034</name>
    <name evidence="6" type="ORF">RW020113_034</name>
    <name evidence="7" type="ORF">RW141112_034</name>
</gene>
<dbReference type="Proteomes" id="UP000220301">
    <property type="component" value="Segment"/>
</dbReference>
<evidence type="ECO:0000313" key="6">
    <source>
        <dbReference type="EMBL" id="AOO03970.1"/>
    </source>
</evidence>
<reference evidence="8 9" key="1">
    <citation type="journal article" date="2016" name="Environ. Microbiol.">
        <title>Genomic diversification of marine cyanophages into stable ecotypes.</title>
        <authorList>
            <person name="Marston M.F."/>
            <person name="Martiny J.B."/>
        </authorList>
    </citation>
    <scope>NUCLEOTIDE SEQUENCE [LARGE SCALE GENOMIC DNA]</scope>
    <source>
        <strain evidence="2">LIS_02_1013</strain>
        <strain evidence="3">Np_04_1112</strain>
        <strain evidence="4">Np_15_0709</strain>
        <strain evidence="5">Np_20_0912</strain>
        <strain evidence="6">RW_02_0113</strain>
        <strain evidence="7">RW_14_1112</strain>
    </source>
</reference>
<dbReference type="EMBL" id="KX349256">
    <property type="protein sequence ID" value="AOO03970.1"/>
    <property type="molecule type" value="Genomic_DNA"/>
</dbReference>
<evidence type="ECO:0000313" key="7">
    <source>
        <dbReference type="EMBL" id="AOO05467.1"/>
    </source>
</evidence>
<dbReference type="Proteomes" id="UP000220813">
    <property type="component" value="Segment"/>
</dbReference>
<evidence type="ECO:0000256" key="1">
    <source>
        <dbReference type="SAM" id="MobiDB-lite"/>
    </source>
</evidence>
<evidence type="ECO:0000313" key="8">
    <source>
        <dbReference type="Proteomes" id="UP000220280"/>
    </source>
</evidence>